<comment type="caution">
    <text evidence="9">The sequence shown here is derived from an EMBL/GenBank/DDBJ whole genome shotgun (WGS) entry which is preliminary data.</text>
</comment>
<dbReference type="InterPro" id="IPR006197">
    <property type="entry name" value="Peptidase_S24_LexA"/>
</dbReference>
<dbReference type="GO" id="GO:0003887">
    <property type="term" value="F:DNA-directed DNA polymerase activity"/>
    <property type="evidence" value="ECO:0007669"/>
    <property type="project" value="UniProtKB-EC"/>
</dbReference>
<evidence type="ECO:0000259" key="8">
    <source>
        <dbReference type="Pfam" id="PF00717"/>
    </source>
</evidence>
<accession>A0ABT3MX07</accession>
<dbReference type="InterPro" id="IPR036286">
    <property type="entry name" value="LexA/Signal_pep-like_sf"/>
</dbReference>
<evidence type="ECO:0000256" key="4">
    <source>
        <dbReference type="ARBA" id="ARBA00022813"/>
    </source>
</evidence>
<protein>
    <submittedName>
        <fullName evidence="9">Translesion error-prone DNA polymerase V autoproteolytic subunit</fullName>
        <ecNumber evidence="9">2.7.7.7</ecNumber>
    </submittedName>
</protein>
<dbReference type="InterPro" id="IPR015927">
    <property type="entry name" value="Peptidase_S24_S26A/B/C"/>
</dbReference>
<dbReference type="Gene3D" id="2.10.109.10">
    <property type="entry name" value="Umud Fragment, subunit A"/>
    <property type="match status" value="1"/>
</dbReference>
<keyword evidence="9" id="KW-0548">Nucleotidyltransferase</keyword>
<sequence>MIITPKLLQPPSGKTSFPFYQSPVACGFPSPAADYLEDRLSLDQLLVQHPAATFFARAQGNSMIGAGIHDGDLLIIDRSLTARSGDIVIALLDGELLVKRLKLNNKKAELHSEHPDYPPVRLTAEQELDVWGVVTQVIHELRS</sequence>
<evidence type="ECO:0000256" key="3">
    <source>
        <dbReference type="ARBA" id="ARBA00022801"/>
    </source>
</evidence>
<dbReference type="RefSeq" id="WP_262563659.1">
    <property type="nucleotide sequence ID" value="NZ_JAPFCC010000001.1"/>
</dbReference>
<dbReference type="EC" id="2.7.7.7" evidence="9"/>
<dbReference type="Proteomes" id="UP001209854">
    <property type="component" value="Unassembled WGS sequence"/>
</dbReference>
<evidence type="ECO:0000256" key="7">
    <source>
        <dbReference type="RuleBase" id="RU003991"/>
    </source>
</evidence>
<feature type="domain" description="Peptidase S24/S26A/S26B/S26C" evidence="8">
    <location>
        <begin position="18"/>
        <end position="134"/>
    </location>
</feature>
<dbReference type="PANTHER" id="PTHR33516:SF2">
    <property type="entry name" value="LEXA REPRESSOR-RELATED"/>
    <property type="match status" value="1"/>
</dbReference>
<keyword evidence="6" id="KW-0742">SOS response</keyword>
<evidence type="ECO:0000313" key="10">
    <source>
        <dbReference type="Proteomes" id="UP001209854"/>
    </source>
</evidence>
<dbReference type="EMBL" id="JAPFCC010000001">
    <property type="protein sequence ID" value="MCW7553920.1"/>
    <property type="molecule type" value="Genomic_DNA"/>
</dbReference>
<dbReference type="PANTHER" id="PTHR33516">
    <property type="entry name" value="LEXA REPRESSOR"/>
    <property type="match status" value="1"/>
</dbReference>
<evidence type="ECO:0000256" key="1">
    <source>
        <dbReference type="ARBA" id="ARBA00007484"/>
    </source>
</evidence>
<keyword evidence="4 7" id="KW-0068">Autocatalytic cleavage</keyword>
<keyword evidence="2" id="KW-0227">DNA damage</keyword>
<reference evidence="9 10" key="1">
    <citation type="submission" date="2022-10" db="EMBL/GenBank/DDBJ databases">
        <title>High-quality genome sequences of two octocoral-associated bacteria, Endozoicomonas euniceicola EF212 and Endozoicomonas gorgoniicola PS125.</title>
        <authorList>
            <person name="Chiou Y.-J."/>
            <person name="Chen Y.-H."/>
        </authorList>
    </citation>
    <scope>NUCLEOTIDE SEQUENCE [LARGE SCALE GENOMIC DNA]</scope>
    <source>
        <strain evidence="9 10">PS125</strain>
    </source>
</reference>
<dbReference type="InterPro" id="IPR039418">
    <property type="entry name" value="LexA-like"/>
</dbReference>
<keyword evidence="9" id="KW-0808">Transferase</keyword>
<evidence type="ECO:0000313" key="9">
    <source>
        <dbReference type="EMBL" id="MCW7553920.1"/>
    </source>
</evidence>
<evidence type="ECO:0000256" key="6">
    <source>
        <dbReference type="ARBA" id="ARBA00023236"/>
    </source>
</evidence>
<comment type="similarity">
    <text evidence="1 7">Belongs to the peptidase S24 family.</text>
</comment>
<evidence type="ECO:0000256" key="2">
    <source>
        <dbReference type="ARBA" id="ARBA00022763"/>
    </source>
</evidence>
<proteinExistence type="inferred from homology"/>
<dbReference type="CDD" id="cd06529">
    <property type="entry name" value="S24_LexA-like"/>
    <property type="match status" value="1"/>
</dbReference>
<dbReference type="InterPro" id="IPR050077">
    <property type="entry name" value="LexA_repressor"/>
</dbReference>
<organism evidence="9 10">
    <name type="scientific">Endozoicomonas gorgoniicola</name>
    <dbReference type="NCBI Taxonomy" id="1234144"/>
    <lineage>
        <taxon>Bacteria</taxon>
        <taxon>Pseudomonadati</taxon>
        <taxon>Pseudomonadota</taxon>
        <taxon>Gammaproteobacteria</taxon>
        <taxon>Oceanospirillales</taxon>
        <taxon>Endozoicomonadaceae</taxon>
        <taxon>Endozoicomonas</taxon>
    </lineage>
</organism>
<name>A0ABT3MX07_9GAMM</name>
<dbReference type="PRINTS" id="PR00726">
    <property type="entry name" value="LEXASERPTASE"/>
</dbReference>
<keyword evidence="3 7" id="KW-0378">Hydrolase</keyword>
<dbReference type="Pfam" id="PF00717">
    <property type="entry name" value="Peptidase_S24"/>
    <property type="match status" value="1"/>
</dbReference>
<dbReference type="NCBIfam" id="NF007621">
    <property type="entry name" value="PRK10276.1"/>
    <property type="match status" value="1"/>
</dbReference>
<gene>
    <name evidence="9" type="primary">umuD</name>
    <name evidence="9" type="ORF">NX722_15075</name>
</gene>
<evidence type="ECO:0000256" key="5">
    <source>
        <dbReference type="ARBA" id="ARBA00023204"/>
    </source>
</evidence>
<dbReference type="SUPFAM" id="SSF51306">
    <property type="entry name" value="LexA/Signal peptidase"/>
    <property type="match status" value="1"/>
</dbReference>
<keyword evidence="5" id="KW-0234">DNA repair</keyword>
<keyword evidence="10" id="KW-1185">Reference proteome</keyword>